<name>E4TLI4_MARTH</name>
<dbReference type="AlphaFoldDB" id="E4TLI4"/>
<evidence type="ECO:0000313" key="2">
    <source>
        <dbReference type="Proteomes" id="UP000008720"/>
    </source>
</evidence>
<dbReference type="eggNOG" id="ENOG5032VGS">
    <property type="taxonomic scope" value="Bacteria"/>
</dbReference>
<reference evidence="1 2" key="1">
    <citation type="journal article" date="2011" name="Stand. Genomic Sci.">
        <title>Complete genome sequence of Marivirga tractuosa type strain (H-43).</title>
        <authorList>
            <person name="Pagani I."/>
            <person name="Chertkov O."/>
            <person name="Lapidus A."/>
            <person name="Lucas S."/>
            <person name="Del Rio T.G."/>
            <person name="Tice H."/>
            <person name="Copeland A."/>
            <person name="Cheng J.F."/>
            <person name="Nolan M."/>
            <person name="Saunders E."/>
            <person name="Pitluck S."/>
            <person name="Held B."/>
            <person name="Goodwin L."/>
            <person name="Liolios K."/>
            <person name="Ovchinikova G."/>
            <person name="Ivanova N."/>
            <person name="Mavromatis K."/>
            <person name="Pati A."/>
            <person name="Chen A."/>
            <person name="Palaniappan K."/>
            <person name="Land M."/>
            <person name="Hauser L."/>
            <person name="Jeffries C.D."/>
            <person name="Detter J.C."/>
            <person name="Han C."/>
            <person name="Tapia R."/>
            <person name="Ngatchou-Djao O.D."/>
            <person name="Rohde M."/>
            <person name="Goker M."/>
            <person name="Spring S."/>
            <person name="Sikorski J."/>
            <person name="Woyke T."/>
            <person name="Bristow J."/>
            <person name="Eisen J.A."/>
            <person name="Markowitz V."/>
            <person name="Hugenholtz P."/>
            <person name="Klenk H.P."/>
            <person name="Kyrpides N.C."/>
        </authorList>
    </citation>
    <scope>NUCLEOTIDE SEQUENCE [LARGE SCALE GENOMIC DNA]</scope>
    <source>
        <strain evidence="2">ATCC 23168 / DSM 4126 / NBRC 15989 / NCIMB 1408 / VKM B-1430 / H-43</strain>
    </source>
</reference>
<evidence type="ECO:0008006" key="3">
    <source>
        <dbReference type="Google" id="ProtNLM"/>
    </source>
</evidence>
<keyword evidence="2" id="KW-1185">Reference proteome</keyword>
<dbReference type="HOGENOM" id="CLU_079066_0_0_10"/>
<dbReference type="InterPro" id="IPR025345">
    <property type="entry name" value="DUF4249"/>
</dbReference>
<accession>E4TLI4</accession>
<dbReference type="RefSeq" id="WP_013453454.1">
    <property type="nucleotide sequence ID" value="NC_014759.1"/>
</dbReference>
<organism evidence="1 2">
    <name type="scientific">Marivirga tractuosa (strain ATCC 23168 / DSM 4126 / NBRC 15989 / NCIMB 1408 / VKM B-1430 / H-43)</name>
    <name type="common">Microscilla tractuosa</name>
    <name type="synonym">Flexibacter tractuosus</name>
    <dbReference type="NCBI Taxonomy" id="643867"/>
    <lineage>
        <taxon>Bacteria</taxon>
        <taxon>Pseudomonadati</taxon>
        <taxon>Bacteroidota</taxon>
        <taxon>Cytophagia</taxon>
        <taxon>Cytophagales</taxon>
        <taxon>Marivirgaceae</taxon>
        <taxon>Marivirga</taxon>
    </lineage>
</organism>
<dbReference type="Proteomes" id="UP000008720">
    <property type="component" value="Chromosome"/>
</dbReference>
<dbReference type="EMBL" id="CP002349">
    <property type="protein sequence ID" value="ADR21305.1"/>
    <property type="molecule type" value="Genomic_DNA"/>
</dbReference>
<protein>
    <recommendedName>
        <fullName evidence="3">DUF4249 domain-containing protein</fullName>
    </recommendedName>
</protein>
<dbReference type="OrthoDB" id="637707at2"/>
<evidence type="ECO:0000313" key="1">
    <source>
        <dbReference type="EMBL" id="ADR21305.1"/>
    </source>
</evidence>
<dbReference type="STRING" id="643867.Ftrac_1315"/>
<gene>
    <name evidence="1" type="ordered locus">Ftrac_1315</name>
</gene>
<dbReference type="KEGG" id="mtt:Ftrac_1315"/>
<sequence length="287" mass="32673">MRANRNKILSVLFAVLLNWSCQNIIDLDLEQSDTRLVIEGEILDKNTIKRIRVSQSLNYYDTGRMSPVTDADISLLDENDNLISSFFYNSQDSIYQTPDSLTLDVGSAYKIQIEANEELLEATGKILENPTVDSIYYLSDQELMELGQPVFEEGYFLFVNGKLNNEGVEYFKLDISVNDTLQNSRDDISNSILSSELFGKEFQGLPIPGSFEEEDEIFLEFYAIEEDVYQYYLEFTNLLFNDGGVFSAPPVNPSTNINNLTNPENKPLGFIQFSSVQTRSIMIKKVE</sequence>
<dbReference type="Pfam" id="PF14054">
    <property type="entry name" value="DUF4249"/>
    <property type="match status" value="1"/>
</dbReference>
<proteinExistence type="predicted"/>